<dbReference type="AlphaFoldDB" id="A0A9D4L1L9"/>
<gene>
    <name evidence="2" type="ORF">DPMN_092581</name>
</gene>
<evidence type="ECO:0000313" key="2">
    <source>
        <dbReference type="EMBL" id="KAH3850175.1"/>
    </source>
</evidence>
<sequence length="100" mass="11279">MALPQYSSDEDDASHVVWKRRSRVRTDEPEDSATQISHQSDERAMTQLGARSKRQRMSPDEEQEIGLVFKSDIERSARAPNPINTLDANVSINLTLNLIG</sequence>
<name>A0A9D4L1L9_DREPO</name>
<comment type="caution">
    <text evidence="2">The sequence shown here is derived from an EMBL/GenBank/DDBJ whole genome shotgun (WGS) entry which is preliminary data.</text>
</comment>
<accession>A0A9D4L1L9</accession>
<keyword evidence="3" id="KW-1185">Reference proteome</keyword>
<proteinExistence type="predicted"/>
<dbReference type="EMBL" id="JAIWYP010000003">
    <property type="protein sequence ID" value="KAH3850175.1"/>
    <property type="molecule type" value="Genomic_DNA"/>
</dbReference>
<reference evidence="2" key="1">
    <citation type="journal article" date="2019" name="bioRxiv">
        <title>The Genome of the Zebra Mussel, Dreissena polymorpha: A Resource for Invasive Species Research.</title>
        <authorList>
            <person name="McCartney M.A."/>
            <person name="Auch B."/>
            <person name="Kono T."/>
            <person name="Mallez S."/>
            <person name="Zhang Y."/>
            <person name="Obille A."/>
            <person name="Becker A."/>
            <person name="Abrahante J.E."/>
            <person name="Garbe J."/>
            <person name="Badalamenti J.P."/>
            <person name="Herman A."/>
            <person name="Mangelson H."/>
            <person name="Liachko I."/>
            <person name="Sullivan S."/>
            <person name="Sone E.D."/>
            <person name="Koren S."/>
            <person name="Silverstein K.A.T."/>
            <person name="Beckman K.B."/>
            <person name="Gohl D.M."/>
        </authorList>
    </citation>
    <scope>NUCLEOTIDE SEQUENCE</scope>
    <source>
        <strain evidence="2">Duluth1</strain>
        <tissue evidence="2">Whole animal</tissue>
    </source>
</reference>
<organism evidence="2 3">
    <name type="scientific">Dreissena polymorpha</name>
    <name type="common">Zebra mussel</name>
    <name type="synonym">Mytilus polymorpha</name>
    <dbReference type="NCBI Taxonomy" id="45954"/>
    <lineage>
        <taxon>Eukaryota</taxon>
        <taxon>Metazoa</taxon>
        <taxon>Spiralia</taxon>
        <taxon>Lophotrochozoa</taxon>
        <taxon>Mollusca</taxon>
        <taxon>Bivalvia</taxon>
        <taxon>Autobranchia</taxon>
        <taxon>Heteroconchia</taxon>
        <taxon>Euheterodonta</taxon>
        <taxon>Imparidentia</taxon>
        <taxon>Neoheterodontei</taxon>
        <taxon>Myida</taxon>
        <taxon>Dreissenoidea</taxon>
        <taxon>Dreissenidae</taxon>
        <taxon>Dreissena</taxon>
    </lineage>
</organism>
<feature type="region of interest" description="Disordered" evidence="1">
    <location>
        <begin position="20"/>
        <end position="64"/>
    </location>
</feature>
<reference evidence="2" key="2">
    <citation type="submission" date="2020-11" db="EMBL/GenBank/DDBJ databases">
        <authorList>
            <person name="McCartney M.A."/>
            <person name="Auch B."/>
            <person name="Kono T."/>
            <person name="Mallez S."/>
            <person name="Becker A."/>
            <person name="Gohl D.M."/>
            <person name="Silverstein K.A.T."/>
            <person name="Koren S."/>
            <person name="Bechman K.B."/>
            <person name="Herman A."/>
            <person name="Abrahante J.E."/>
            <person name="Garbe J."/>
        </authorList>
    </citation>
    <scope>NUCLEOTIDE SEQUENCE</scope>
    <source>
        <strain evidence="2">Duluth1</strain>
        <tissue evidence="2">Whole animal</tissue>
    </source>
</reference>
<protein>
    <submittedName>
        <fullName evidence="2">Uncharacterized protein</fullName>
    </submittedName>
</protein>
<dbReference type="Proteomes" id="UP000828390">
    <property type="component" value="Unassembled WGS sequence"/>
</dbReference>
<evidence type="ECO:0000313" key="3">
    <source>
        <dbReference type="Proteomes" id="UP000828390"/>
    </source>
</evidence>
<evidence type="ECO:0000256" key="1">
    <source>
        <dbReference type="SAM" id="MobiDB-lite"/>
    </source>
</evidence>